<dbReference type="Pfam" id="PF04749">
    <property type="entry name" value="PLAC8"/>
    <property type="match status" value="1"/>
</dbReference>
<name>A0AA89C4L7_PINIB</name>
<comment type="similarity">
    <text evidence="1">Belongs to the cornifelin family.</text>
</comment>
<dbReference type="PANTHER" id="PTHR15907">
    <property type="entry name" value="DUF614 FAMILY PROTEIN-RELATED"/>
    <property type="match status" value="1"/>
</dbReference>
<accession>A0AA89C4L7</accession>
<gene>
    <name evidence="3" type="ORF">FSP39_015023</name>
</gene>
<keyword evidence="4" id="KW-1185">Reference proteome</keyword>
<reference evidence="3" key="1">
    <citation type="submission" date="2019-08" db="EMBL/GenBank/DDBJ databases">
        <title>The improved chromosome-level genome for the pearl oyster Pinctada fucata martensii using PacBio sequencing and Hi-C.</title>
        <authorList>
            <person name="Zheng Z."/>
        </authorList>
    </citation>
    <scope>NUCLEOTIDE SEQUENCE</scope>
    <source>
        <strain evidence="3">ZZ-2019</strain>
        <tissue evidence="3">Adductor muscle</tissue>
    </source>
</reference>
<dbReference type="EMBL" id="VSWD01000001">
    <property type="protein sequence ID" value="KAK3108759.1"/>
    <property type="molecule type" value="Genomic_DNA"/>
</dbReference>
<dbReference type="InterPro" id="IPR006461">
    <property type="entry name" value="PLAC_motif_containing"/>
</dbReference>
<proteinExistence type="inferred from homology"/>
<evidence type="ECO:0000256" key="1">
    <source>
        <dbReference type="ARBA" id="ARBA00009024"/>
    </source>
</evidence>
<dbReference type="AlphaFoldDB" id="A0AA89C4L7"/>
<keyword evidence="2" id="KW-0812">Transmembrane</keyword>
<keyword evidence="2" id="KW-0472">Membrane</keyword>
<sequence length="88" mass="9648">MGEWSNGLCGCFGNITLCLITYVAPCYTAGKNAEAVGDSCVTVAVVYAICNIVGVYFAAKTRQKIREQKGIEVRVLYSNLHIRTARRK</sequence>
<dbReference type="Proteomes" id="UP001186944">
    <property type="component" value="Unassembled WGS sequence"/>
</dbReference>
<evidence type="ECO:0000313" key="3">
    <source>
        <dbReference type="EMBL" id="KAK3108759.1"/>
    </source>
</evidence>
<organism evidence="3 4">
    <name type="scientific">Pinctada imbricata</name>
    <name type="common">Atlantic pearl-oyster</name>
    <name type="synonym">Pinctada martensii</name>
    <dbReference type="NCBI Taxonomy" id="66713"/>
    <lineage>
        <taxon>Eukaryota</taxon>
        <taxon>Metazoa</taxon>
        <taxon>Spiralia</taxon>
        <taxon>Lophotrochozoa</taxon>
        <taxon>Mollusca</taxon>
        <taxon>Bivalvia</taxon>
        <taxon>Autobranchia</taxon>
        <taxon>Pteriomorphia</taxon>
        <taxon>Pterioida</taxon>
        <taxon>Pterioidea</taxon>
        <taxon>Pteriidae</taxon>
        <taxon>Pinctada</taxon>
    </lineage>
</organism>
<keyword evidence="2" id="KW-1133">Transmembrane helix</keyword>
<feature type="transmembrane region" description="Helical" evidence="2">
    <location>
        <begin position="41"/>
        <end position="59"/>
    </location>
</feature>
<evidence type="ECO:0000256" key="2">
    <source>
        <dbReference type="SAM" id="Phobius"/>
    </source>
</evidence>
<comment type="caution">
    <text evidence="3">The sequence shown here is derived from an EMBL/GenBank/DDBJ whole genome shotgun (WGS) entry which is preliminary data.</text>
</comment>
<evidence type="ECO:0000313" key="4">
    <source>
        <dbReference type="Proteomes" id="UP001186944"/>
    </source>
</evidence>
<protein>
    <submittedName>
        <fullName evidence="3">Uncharacterized protein</fullName>
    </submittedName>
</protein>
<dbReference type="NCBIfam" id="TIGR01571">
    <property type="entry name" value="A_thal_Cys_rich"/>
    <property type="match status" value="1"/>
</dbReference>